<reference evidence="2 3" key="1">
    <citation type="submission" date="2020-04" db="EMBL/GenBank/DDBJ databases">
        <title>Ramlibacter sp. G-1-2-2 isolated from soil.</title>
        <authorList>
            <person name="Dahal R.H."/>
        </authorList>
    </citation>
    <scope>NUCLEOTIDE SEQUENCE [LARGE SCALE GENOMIC DNA]</scope>
    <source>
        <strain evidence="2 3">G-1-2-2</strain>
    </source>
</reference>
<keyword evidence="1" id="KW-0812">Transmembrane</keyword>
<evidence type="ECO:0000313" key="3">
    <source>
        <dbReference type="Proteomes" id="UP000541185"/>
    </source>
</evidence>
<sequence length="271" mass="30123">MNQDNNLLRDEAKLHAFVDGRLAPDERAQVQARLDADPEAARTVRAWQEQKAMLQALYGEVADEPVPVPLLHAAQQLHHRSSRVNRWARWGGMAAALLLAFGLGWGGNMQWQSWHDGMGFGIARGRGPAEFARQAQMAFTVYSPEVRHPVEVEAAQQQHLVQWLSKRLNRPLKVPNLTEQGYELVGGRLLPGDQGARAQFMYQNARGERITLYVGAIDPKAGSNGETAFRFTSEGGVNSFYWVDQGFGYALTGKAPKSGMLVLAENVYKQL</sequence>
<dbReference type="InterPro" id="IPR012373">
    <property type="entry name" value="Ferrdict_sens_TM"/>
</dbReference>
<proteinExistence type="predicted"/>
<comment type="caution">
    <text evidence="2">The sequence shown here is derived from an EMBL/GenBank/DDBJ whole genome shotgun (WGS) entry which is preliminary data.</text>
</comment>
<dbReference type="AlphaFoldDB" id="A0A848HFM1"/>
<organism evidence="2 3">
    <name type="scientific">Ramlibacter agri</name>
    <dbReference type="NCBI Taxonomy" id="2728837"/>
    <lineage>
        <taxon>Bacteria</taxon>
        <taxon>Pseudomonadati</taxon>
        <taxon>Pseudomonadota</taxon>
        <taxon>Betaproteobacteria</taxon>
        <taxon>Burkholderiales</taxon>
        <taxon>Comamonadaceae</taxon>
        <taxon>Ramlibacter</taxon>
    </lineage>
</organism>
<dbReference type="PANTHER" id="PTHR30273">
    <property type="entry name" value="PERIPLASMIC SIGNAL SENSOR AND SIGMA FACTOR ACTIVATOR FECR-RELATED"/>
    <property type="match status" value="1"/>
</dbReference>
<dbReference type="RefSeq" id="WP_169422569.1">
    <property type="nucleotide sequence ID" value="NZ_JABBFX010000004.1"/>
</dbReference>
<dbReference type="GO" id="GO:0016989">
    <property type="term" value="F:sigma factor antagonist activity"/>
    <property type="evidence" value="ECO:0007669"/>
    <property type="project" value="TreeGrafter"/>
</dbReference>
<evidence type="ECO:0000256" key="1">
    <source>
        <dbReference type="SAM" id="Phobius"/>
    </source>
</evidence>
<protein>
    <submittedName>
        <fullName evidence="2">Anti-sigma factor</fullName>
    </submittedName>
</protein>
<evidence type="ECO:0000313" key="2">
    <source>
        <dbReference type="EMBL" id="NML48239.1"/>
    </source>
</evidence>
<dbReference type="EMBL" id="JABBFX010000004">
    <property type="protein sequence ID" value="NML48239.1"/>
    <property type="molecule type" value="Genomic_DNA"/>
</dbReference>
<gene>
    <name evidence="2" type="ORF">HHL11_31110</name>
</gene>
<feature type="transmembrane region" description="Helical" evidence="1">
    <location>
        <begin position="87"/>
        <end position="106"/>
    </location>
</feature>
<name>A0A848HFM1_9BURK</name>
<accession>A0A848HFM1</accession>
<dbReference type="Proteomes" id="UP000541185">
    <property type="component" value="Unassembled WGS sequence"/>
</dbReference>
<dbReference type="PANTHER" id="PTHR30273:SF2">
    <property type="entry name" value="PROTEIN FECR"/>
    <property type="match status" value="1"/>
</dbReference>
<keyword evidence="3" id="KW-1185">Reference proteome</keyword>
<keyword evidence="1" id="KW-1133">Transmembrane helix</keyword>
<keyword evidence="1" id="KW-0472">Membrane</keyword>